<evidence type="ECO:0000256" key="1">
    <source>
        <dbReference type="SAM" id="MobiDB-lite"/>
    </source>
</evidence>
<accession>A0ABN9CNA2</accession>
<keyword evidence="3" id="KW-1185">Reference proteome</keyword>
<evidence type="ECO:0000313" key="3">
    <source>
        <dbReference type="Proteomes" id="UP001162483"/>
    </source>
</evidence>
<feature type="region of interest" description="Disordered" evidence="1">
    <location>
        <begin position="41"/>
        <end position="62"/>
    </location>
</feature>
<comment type="caution">
    <text evidence="2">The sequence shown here is derived from an EMBL/GenBank/DDBJ whole genome shotgun (WGS) entry which is preliminary data.</text>
</comment>
<reference evidence="2" key="1">
    <citation type="submission" date="2023-05" db="EMBL/GenBank/DDBJ databases">
        <authorList>
            <person name="Stuckert A."/>
        </authorList>
    </citation>
    <scope>NUCLEOTIDE SEQUENCE</scope>
</reference>
<dbReference type="EMBL" id="CATNWA010011390">
    <property type="protein sequence ID" value="CAI9561640.1"/>
    <property type="molecule type" value="Genomic_DNA"/>
</dbReference>
<gene>
    <name evidence="2" type="ORF">SPARVUS_LOCUS5466063</name>
</gene>
<dbReference type="Proteomes" id="UP001162483">
    <property type="component" value="Unassembled WGS sequence"/>
</dbReference>
<protein>
    <submittedName>
        <fullName evidence="2">Uncharacterized protein</fullName>
    </submittedName>
</protein>
<evidence type="ECO:0000313" key="2">
    <source>
        <dbReference type="EMBL" id="CAI9561640.1"/>
    </source>
</evidence>
<feature type="non-terminal residue" evidence="2">
    <location>
        <position position="83"/>
    </location>
</feature>
<organism evidence="2 3">
    <name type="scientific">Staurois parvus</name>
    <dbReference type="NCBI Taxonomy" id="386267"/>
    <lineage>
        <taxon>Eukaryota</taxon>
        <taxon>Metazoa</taxon>
        <taxon>Chordata</taxon>
        <taxon>Craniata</taxon>
        <taxon>Vertebrata</taxon>
        <taxon>Euteleostomi</taxon>
        <taxon>Amphibia</taxon>
        <taxon>Batrachia</taxon>
        <taxon>Anura</taxon>
        <taxon>Neobatrachia</taxon>
        <taxon>Ranoidea</taxon>
        <taxon>Ranidae</taxon>
        <taxon>Staurois</taxon>
    </lineage>
</organism>
<proteinExistence type="predicted"/>
<name>A0ABN9CNA2_9NEOB</name>
<sequence>MTVSKNFLICRRSWSQYVPTLAGTGTWKPDAGIGWRRWPGTLQGTHRGSEGQGKGCRESLSNVSPSVARGYRFCYTREYRQGG</sequence>